<feature type="domain" description="Zn(2)-C6 fungal-type" evidence="6">
    <location>
        <begin position="379"/>
        <end position="411"/>
    </location>
</feature>
<dbReference type="InterPro" id="IPR007219">
    <property type="entry name" value="XnlR_reg_dom"/>
</dbReference>
<dbReference type="AlphaFoldDB" id="A0A8H4TAG5"/>
<dbReference type="InterPro" id="IPR001138">
    <property type="entry name" value="Zn2Cys6_DnaBD"/>
</dbReference>
<dbReference type="EMBL" id="JABEXW010000815">
    <property type="protein sequence ID" value="KAF4954355.1"/>
    <property type="molecule type" value="Genomic_DNA"/>
</dbReference>
<dbReference type="CDD" id="cd00067">
    <property type="entry name" value="GAL4"/>
    <property type="match status" value="1"/>
</dbReference>
<evidence type="ECO:0000313" key="7">
    <source>
        <dbReference type="EMBL" id="KAF4954355.1"/>
    </source>
</evidence>
<dbReference type="SMART" id="SM00906">
    <property type="entry name" value="Fungal_trans"/>
    <property type="match status" value="1"/>
</dbReference>
<dbReference type="GO" id="GO:0000981">
    <property type="term" value="F:DNA-binding transcription factor activity, RNA polymerase II-specific"/>
    <property type="evidence" value="ECO:0007669"/>
    <property type="project" value="InterPro"/>
</dbReference>
<keyword evidence="4" id="KW-0539">Nucleus</keyword>
<name>A0A8H4TAG5_9HYPO</name>
<accession>A0A8H4TAG5</accession>
<evidence type="ECO:0000256" key="1">
    <source>
        <dbReference type="ARBA" id="ARBA00022723"/>
    </source>
</evidence>
<sequence length="927" mass="103234">MSASQLPRANWSRITSSKRLYRSSQAVSAIGQDVYIFGGELVPRQPVDNRVDVVTLGNTQDHGAQTLSTPVNAPSPRVGSPSTDIGNDLLLFSGRGGLEMKPIEEKGALWRYKVSENEWDLIEPADSSASFPAGRSYHCLASDGVSQIYLHSGCPEQDRLSDFWVFDLEKRTWTELASAPAPARGGSSIAFLAGNLYRMNGFDGKTEQGGTLDVYNIKAGDWSAIQFKPDGAEGPEARSVATLLPVSVQSKTYLITMFGERDPSALGHAGAGKMLSDVWAFDVEQNIWQMVETAGDVPAARGWFDADVTQDEAVDDIVVVHGGLGEDNQRLGDVWALRFSRVNLKDSDFPMELGHVKLHVIAKIPTITSGIRAMPPKRACDVCFQRKIQCIKQNTDLPCEWCSDHDLECAVKREPQKKTDSVSAILGEVQALTRRVVELETALGQIRSAHGSSVDAASSFSGQKDTPVSGSGTTDSAETHSPFHISPQAERPAARVLGQCFGQHWYFKGIPILSDKGRKWMLSRTGETSSLENFHLFGSQPGFLPSASNPHQQGLELPDRQTTETILGSYLDSPWQRIYPVLDPVLVRETIALAYPGPESAAFPHRQVSAKACVLASLSMVSRFKGLEDPLFPLRSDIYADAVQGYLPYILNDTTMEILQTILMLQIYRMLSGQWENATTLHSFACRIVYDLKGHRFHPITLVDPPNLHDQRRHEHIRSLFWLCYIFDKDISIRYGRPPSLTRDYCDLTLPEGLTKIYDSSSPGSSQIENQEAVAYFPQDLHLSQIKEKICLFRCSLDNSSLSDGEILRHARQLDLDLENWRLSIPVDYRPKLSDHPPFQPHMSFLQRRRCTHLQLEYHYLTTVIHTAVRRCGAAYTMTGSLPDEGNLPEDLHSVYHSSSDLSLEASRTTLQMFKNHENLLEEDIFG</sequence>
<dbReference type="Gene3D" id="4.10.240.10">
    <property type="entry name" value="Zn(2)-C6 fungal-type DNA-binding domain"/>
    <property type="match status" value="1"/>
</dbReference>
<organism evidence="7 8">
    <name type="scientific">Fusarium sarcochroum</name>
    <dbReference type="NCBI Taxonomy" id="1208366"/>
    <lineage>
        <taxon>Eukaryota</taxon>
        <taxon>Fungi</taxon>
        <taxon>Dikarya</taxon>
        <taxon>Ascomycota</taxon>
        <taxon>Pezizomycotina</taxon>
        <taxon>Sordariomycetes</taxon>
        <taxon>Hypocreomycetidae</taxon>
        <taxon>Hypocreales</taxon>
        <taxon>Nectriaceae</taxon>
        <taxon>Fusarium</taxon>
        <taxon>Fusarium lateritium species complex</taxon>
    </lineage>
</organism>
<gene>
    <name evidence="7" type="ORF">FSARC_12152</name>
</gene>
<dbReference type="PANTHER" id="PTHR47435">
    <property type="entry name" value="KELCH REPEAT PROTEIN (AFU_ORTHOLOGUE AFUA_5G12780)"/>
    <property type="match status" value="1"/>
</dbReference>
<keyword evidence="2" id="KW-0677">Repeat</keyword>
<reference evidence="7" key="1">
    <citation type="journal article" date="2020" name="BMC Genomics">
        <title>Correction to: Identification and distribution of gene clusters required for synthesis of sphingolipid metabolism inhibitors in diverse species of the filamentous fungus Fusarium.</title>
        <authorList>
            <person name="Kim H.S."/>
            <person name="Lohmar J.M."/>
            <person name="Busman M."/>
            <person name="Brown D.W."/>
            <person name="Naumann T.A."/>
            <person name="Divon H.H."/>
            <person name="Lysoe E."/>
            <person name="Uhlig S."/>
            <person name="Proctor R.H."/>
        </authorList>
    </citation>
    <scope>NUCLEOTIDE SEQUENCE</scope>
    <source>
        <strain evidence="7">NRRL 20472</strain>
    </source>
</reference>
<dbReference type="InterPro" id="IPR015915">
    <property type="entry name" value="Kelch-typ_b-propeller"/>
</dbReference>
<dbReference type="Proteomes" id="UP000622797">
    <property type="component" value="Unassembled WGS sequence"/>
</dbReference>
<dbReference type="SUPFAM" id="SSF57701">
    <property type="entry name" value="Zn2/Cys6 DNA-binding domain"/>
    <property type="match status" value="1"/>
</dbReference>
<evidence type="ECO:0000256" key="5">
    <source>
        <dbReference type="SAM" id="MobiDB-lite"/>
    </source>
</evidence>
<dbReference type="GO" id="GO:0008270">
    <property type="term" value="F:zinc ion binding"/>
    <property type="evidence" value="ECO:0007669"/>
    <property type="project" value="InterPro"/>
</dbReference>
<dbReference type="CDD" id="cd12148">
    <property type="entry name" value="fungal_TF_MHR"/>
    <property type="match status" value="1"/>
</dbReference>
<feature type="compositionally biased region" description="Polar residues" evidence="5">
    <location>
        <begin position="455"/>
        <end position="476"/>
    </location>
</feature>
<dbReference type="Pfam" id="PF24681">
    <property type="entry name" value="Kelch_KLHDC2_KLHL20_DRC7"/>
    <property type="match status" value="1"/>
</dbReference>
<protein>
    <recommendedName>
        <fullName evidence="6">Zn(2)-C6 fungal-type domain-containing protein</fullName>
    </recommendedName>
</protein>
<keyword evidence="3" id="KW-0408">Iron</keyword>
<dbReference type="Gene3D" id="2.120.10.80">
    <property type="entry name" value="Kelch-type beta propeller"/>
    <property type="match status" value="2"/>
</dbReference>
<dbReference type="PROSITE" id="PS50048">
    <property type="entry name" value="ZN2_CY6_FUNGAL_2"/>
    <property type="match status" value="1"/>
</dbReference>
<proteinExistence type="predicted"/>
<evidence type="ECO:0000259" key="6">
    <source>
        <dbReference type="PROSITE" id="PS50048"/>
    </source>
</evidence>
<evidence type="ECO:0000256" key="4">
    <source>
        <dbReference type="ARBA" id="ARBA00023242"/>
    </source>
</evidence>
<keyword evidence="1" id="KW-0479">Metal-binding</keyword>
<dbReference type="GO" id="GO:0006351">
    <property type="term" value="P:DNA-templated transcription"/>
    <property type="evidence" value="ECO:0007669"/>
    <property type="project" value="InterPro"/>
</dbReference>
<evidence type="ECO:0000256" key="3">
    <source>
        <dbReference type="ARBA" id="ARBA00023004"/>
    </source>
</evidence>
<dbReference type="GO" id="GO:0019760">
    <property type="term" value="P:glucosinolate metabolic process"/>
    <property type="evidence" value="ECO:0007669"/>
    <property type="project" value="UniProtKB-ARBA"/>
</dbReference>
<dbReference type="SUPFAM" id="SSF117281">
    <property type="entry name" value="Kelch motif"/>
    <property type="match status" value="2"/>
</dbReference>
<dbReference type="OrthoDB" id="4116913at2759"/>
<dbReference type="InterPro" id="IPR036864">
    <property type="entry name" value="Zn2-C6_fun-type_DNA-bd_sf"/>
</dbReference>
<comment type="caution">
    <text evidence="7">The sequence shown here is derived from an EMBL/GenBank/DDBJ whole genome shotgun (WGS) entry which is preliminary data.</text>
</comment>
<evidence type="ECO:0000313" key="8">
    <source>
        <dbReference type="Proteomes" id="UP000622797"/>
    </source>
</evidence>
<reference evidence="7" key="2">
    <citation type="submission" date="2020-05" db="EMBL/GenBank/DDBJ databases">
        <authorList>
            <person name="Kim H.-S."/>
            <person name="Proctor R.H."/>
            <person name="Brown D.W."/>
        </authorList>
    </citation>
    <scope>NUCLEOTIDE SEQUENCE</scope>
    <source>
        <strain evidence="7">NRRL 20472</strain>
    </source>
</reference>
<keyword evidence="8" id="KW-1185">Reference proteome</keyword>
<feature type="region of interest" description="Disordered" evidence="5">
    <location>
        <begin position="454"/>
        <end position="484"/>
    </location>
</feature>
<feature type="region of interest" description="Disordered" evidence="5">
    <location>
        <begin position="58"/>
        <end position="80"/>
    </location>
</feature>
<dbReference type="PANTHER" id="PTHR47435:SF4">
    <property type="entry name" value="KELCH REPEAT PROTEIN (AFU_ORTHOLOGUE AFUA_5G12780)"/>
    <property type="match status" value="1"/>
</dbReference>
<dbReference type="Pfam" id="PF04082">
    <property type="entry name" value="Fungal_trans"/>
    <property type="match status" value="1"/>
</dbReference>
<feature type="compositionally biased region" description="Polar residues" evidence="5">
    <location>
        <begin position="58"/>
        <end position="72"/>
    </location>
</feature>
<evidence type="ECO:0000256" key="2">
    <source>
        <dbReference type="ARBA" id="ARBA00022737"/>
    </source>
</evidence>
<dbReference type="GO" id="GO:0003677">
    <property type="term" value="F:DNA binding"/>
    <property type="evidence" value="ECO:0007669"/>
    <property type="project" value="InterPro"/>
</dbReference>